<organism evidence="1 2">
    <name type="scientific">Araneus ventricosus</name>
    <name type="common">Orbweaver spider</name>
    <name type="synonym">Epeira ventricosa</name>
    <dbReference type="NCBI Taxonomy" id="182803"/>
    <lineage>
        <taxon>Eukaryota</taxon>
        <taxon>Metazoa</taxon>
        <taxon>Ecdysozoa</taxon>
        <taxon>Arthropoda</taxon>
        <taxon>Chelicerata</taxon>
        <taxon>Arachnida</taxon>
        <taxon>Araneae</taxon>
        <taxon>Araneomorphae</taxon>
        <taxon>Entelegynae</taxon>
        <taxon>Araneoidea</taxon>
        <taxon>Araneidae</taxon>
        <taxon>Araneus</taxon>
    </lineage>
</organism>
<sequence>MEAPDFEADDVSEHENHTKGFSIVDVNRSVGERKNFSKHSAVPEIMKVSQQVVEYQLFVGGREKELDLRLSVDSSLTSQNLDSENERISLVVDEYFNSWSPPVVCFSFPGASILQCVRV</sequence>
<dbReference type="AlphaFoldDB" id="A0A4Y2SBW0"/>
<keyword evidence="2" id="KW-1185">Reference proteome</keyword>
<evidence type="ECO:0000313" key="1">
    <source>
        <dbReference type="EMBL" id="GBN84760.1"/>
    </source>
</evidence>
<protein>
    <submittedName>
        <fullName evidence="1">Uncharacterized protein</fullName>
    </submittedName>
</protein>
<dbReference type="EMBL" id="BGPR01020476">
    <property type="protein sequence ID" value="GBN84760.1"/>
    <property type="molecule type" value="Genomic_DNA"/>
</dbReference>
<reference evidence="1 2" key="1">
    <citation type="journal article" date="2019" name="Sci. Rep.">
        <title>Orb-weaving spider Araneus ventricosus genome elucidates the spidroin gene catalogue.</title>
        <authorList>
            <person name="Kono N."/>
            <person name="Nakamura H."/>
            <person name="Ohtoshi R."/>
            <person name="Moran D.A.P."/>
            <person name="Shinohara A."/>
            <person name="Yoshida Y."/>
            <person name="Fujiwara M."/>
            <person name="Mori M."/>
            <person name="Tomita M."/>
            <person name="Arakawa K."/>
        </authorList>
    </citation>
    <scope>NUCLEOTIDE SEQUENCE [LARGE SCALE GENOMIC DNA]</scope>
</reference>
<gene>
    <name evidence="1" type="ORF">AVEN_174965_1</name>
</gene>
<comment type="caution">
    <text evidence="1">The sequence shown here is derived from an EMBL/GenBank/DDBJ whole genome shotgun (WGS) entry which is preliminary data.</text>
</comment>
<dbReference type="Proteomes" id="UP000499080">
    <property type="component" value="Unassembled WGS sequence"/>
</dbReference>
<name>A0A4Y2SBW0_ARAVE</name>
<evidence type="ECO:0000313" key="2">
    <source>
        <dbReference type="Proteomes" id="UP000499080"/>
    </source>
</evidence>
<accession>A0A4Y2SBW0</accession>
<proteinExistence type="predicted"/>